<dbReference type="Proteomes" id="UP001604336">
    <property type="component" value="Unassembled WGS sequence"/>
</dbReference>
<dbReference type="SUPFAM" id="SSF52047">
    <property type="entry name" value="RNI-like"/>
    <property type="match status" value="1"/>
</dbReference>
<accession>A0ABD1VUI1</accession>
<dbReference type="EMBL" id="JBFOLK010000001">
    <property type="protein sequence ID" value="KAL2540952.1"/>
    <property type="molecule type" value="Genomic_DNA"/>
</dbReference>
<organism evidence="1 2">
    <name type="scientific">Abeliophyllum distichum</name>
    <dbReference type="NCBI Taxonomy" id="126358"/>
    <lineage>
        <taxon>Eukaryota</taxon>
        <taxon>Viridiplantae</taxon>
        <taxon>Streptophyta</taxon>
        <taxon>Embryophyta</taxon>
        <taxon>Tracheophyta</taxon>
        <taxon>Spermatophyta</taxon>
        <taxon>Magnoliopsida</taxon>
        <taxon>eudicotyledons</taxon>
        <taxon>Gunneridae</taxon>
        <taxon>Pentapetalae</taxon>
        <taxon>asterids</taxon>
        <taxon>lamiids</taxon>
        <taxon>Lamiales</taxon>
        <taxon>Oleaceae</taxon>
        <taxon>Forsythieae</taxon>
        <taxon>Abeliophyllum</taxon>
    </lineage>
</organism>
<dbReference type="InterPro" id="IPR032675">
    <property type="entry name" value="LRR_dom_sf"/>
</dbReference>
<dbReference type="Gene3D" id="3.80.10.10">
    <property type="entry name" value="Ribonuclease Inhibitor"/>
    <property type="match status" value="1"/>
</dbReference>
<gene>
    <name evidence="1" type="ORF">Adt_01930</name>
</gene>
<keyword evidence="2" id="KW-1185">Reference proteome</keyword>
<reference evidence="2" key="1">
    <citation type="submission" date="2024-07" db="EMBL/GenBank/DDBJ databases">
        <title>Two chromosome-level genome assemblies of Korean endemic species Abeliophyllum distichum and Forsythia ovata (Oleaceae).</title>
        <authorList>
            <person name="Jang H."/>
        </authorList>
    </citation>
    <scope>NUCLEOTIDE SEQUENCE [LARGE SCALE GENOMIC DNA]</scope>
</reference>
<comment type="caution">
    <text evidence="1">The sequence shown here is derived from an EMBL/GenBank/DDBJ whole genome shotgun (WGS) entry which is preliminary data.</text>
</comment>
<evidence type="ECO:0000313" key="1">
    <source>
        <dbReference type="EMBL" id="KAL2540952.1"/>
    </source>
</evidence>
<dbReference type="AlphaFoldDB" id="A0ABD1VUI1"/>
<proteinExistence type="predicted"/>
<name>A0ABD1VUI1_9LAMI</name>
<sequence>MRDFWQPLSQPKKQQRKKQKIPMKFTSIFLNNPSTRINSLEINEMDGILDVELGLESLALSGIRRGDYGLNFLWRNCKNIKKLQLRSCESLGDYASFSGFVMCSKGLQKVELRGCRSIVDGVLLKLAESCVCLDFLLVYDGGSREGLHQFISAHNCLSLHIIVFVPHGISYVVVLNLGRSHIEEHFNFFW</sequence>
<protein>
    <submittedName>
        <fullName evidence="1">RNI-like superfamily protein</fullName>
    </submittedName>
</protein>
<evidence type="ECO:0000313" key="2">
    <source>
        <dbReference type="Proteomes" id="UP001604336"/>
    </source>
</evidence>